<accession>C0PKH6</accession>
<evidence type="ECO:0000256" key="1">
    <source>
        <dbReference type="SAM" id="MobiDB-lite"/>
    </source>
</evidence>
<proteinExistence type="evidence at transcript level"/>
<protein>
    <submittedName>
        <fullName evidence="2">Uncharacterized protein</fullName>
    </submittedName>
</protein>
<reference evidence="2" key="2">
    <citation type="submission" date="2012-06" db="EMBL/GenBank/DDBJ databases">
        <authorList>
            <person name="Yu Y."/>
            <person name="Currie J."/>
            <person name="Lomeli R."/>
            <person name="Angelova A."/>
            <person name="Collura K."/>
            <person name="Wissotski M."/>
            <person name="Campos D."/>
            <person name="Kudrna D."/>
            <person name="Golser W."/>
            <person name="Ashely E."/>
            <person name="Descour A."/>
            <person name="Fernandes J."/>
            <person name="Soderlund C."/>
            <person name="Walbot V."/>
        </authorList>
    </citation>
    <scope>NUCLEOTIDE SEQUENCE</scope>
    <source>
        <strain evidence="2">B73</strain>
    </source>
</reference>
<feature type="region of interest" description="Disordered" evidence="1">
    <location>
        <begin position="268"/>
        <end position="301"/>
    </location>
</feature>
<organism evidence="2">
    <name type="scientific">Zea mays</name>
    <name type="common">Maize</name>
    <dbReference type="NCBI Taxonomy" id="4577"/>
    <lineage>
        <taxon>Eukaryota</taxon>
        <taxon>Viridiplantae</taxon>
        <taxon>Streptophyta</taxon>
        <taxon>Embryophyta</taxon>
        <taxon>Tracheophyta</taxon>
        <taxon>Spermatophyta</taxon>
        <taxon>Magnoliopsida</taxon>
        <taxon>Liliopsida</taxon>
        <taxon>Poales</taxon>
        <taxon>Poaceae</taxon>
        <taxon>PACMAD clade</taxon>
        <taxon>Panicoideae</taxon>
        <taxon>Andropogonodae</taxon>
        <taxon>Andropogoneae</taxon>
        <taxon>Tripsacinae</taxon>
        <taxon>Zea</taxon>
    </lineage>
</organism>
<reference evidence="2" key="1">
    <citation type="journal article" date="2009" name="PLoS Genet.">
        <title>Sequencing, mapping, and analysis of 27,455 maize full-length cDNAs.</title>
        <authorList>
            <person name="Soderlund C."/>
            <person name="Descour A."/>
            <person name="Kudrna D."/>
            <person name="Bomhoff M."/>
            <person name="Boyd L."/>
            <person name="Currie J."/>
            <person name="Angelova A."/>
            <person name="Collura K."/>
            <person name="Wissotski M."/>
            <person name="Ashley E."/>
            <person name="Morrow D."/>
            <person name="Fernandes J."/>
            <person name="Walbot V."/>
            <person name="Yu Y."/>
        </authorList>
    </citation>
    <scope>NUCLEOTIDE SEQUENCE</scope>
    <source>
        <strain evidence="2">B73</strain>
    </source>
</reference>
<sequence length="325" mass="35272">MYAGFQAHSPAAAHFAQRSLLSAHPRAVGFLGEHEYCLGFVLVRPDVDPLGRRPLLAPDHRAAPVEAERVRRAVGVQAEEEHGVAFHRFHCQSFVCTLGESGVLGLGLPTLGVGEHGLASLADGGQVHEHGGVAVAAAGLVDPVVEVVEVRLVLLPRLVAQHLHVLGVLLRKKRPCRDPLLDPTHHRVLALVEEHAGAGAHLALDALAGLVVRHHGPLDLFLRQSHEVVTLGVGEEPLVHEDPWMPRDGLDTRGVERRRRCDAAAAVLAKEQHRHDGGGGEEEREDEAQHAAEPHGDRSMTMLPNHYCRTYGWRNASSYFCDDGS</sequence>
<name>C0PKH6_MAIZE</name>
<dbReference type="EMBL" id="BT068795">
    <property type="protein sequence ID" value="ACN35692.1"/>
    <property type="molecule type" value="mRNA"/>
</dbReference>
<dbReference type="AlphaFoldDB" id="C0PKH6"/>
<feature type="compositionally biased region" description="Basic and acidic residues" evidence="1">
    <location>
        <begin position="287"/>
        <end position="298"/>
    </location>
</feature>
<evidence type="ECO:0000313" key="2">
    <source>
        <dbReference type="EMBL" id="ACN35692.1"/>
    </source>
</evidence>